<evidence type="ECO:0000313" key="1">
    <source>
        <dbReference type="Proteomes" id="UP000095287"/>
    </source>
</evidence>
<evidence type="ECO:0000313" key="2">
    <source>
        <dbReference type="WBParaSite" id="L893_g25046.t1"/>
    </source>
</evidence>
<dbReference type="WBParaSite" id="L893_g25046.t1">
    <property type="protein sequence ID" value="L893_g25046.t1"/>
    <property type="gene ID" value="L893_g25046"/>
</dbReference>
<protein>
    <submittedName>
        <fullName evidence="2">Uncharacterized protein</fullName>
    </submittedName>
</protein>
<keyword evidence="1" id="KW-1185">Reference proteome</keyword>
<organism evidence="1 2">
    <name type="scientific">Steinernema glaseri</name>
    <dbReference type="NCBI Taxonomy" id="37863"/>
    <lineage>
        <taxon>Eukaryota</taxon>
        <taxon>Metazoa</taxon>
        <taxon>Ecdysozoa</taxon>
        <taxon>Nematoda</taxon>
        <taxon>Chromadorea</taxon>
        <taxon>Rhabditida</taxon>
        <taxon>Tylenchina</taxon>
        <taxon>Panagrolaimomorpha</taxon>
        <taxon>Strongyloidoidea</taxon>
        <taxon>Steinernematidae</taxon>
        <taxon>Steinernema</taxon>
    </lineage>
</organism>
<proteinExistence type="predicted"/>
<reference evidence="2" key="1">
    <citation type="submission" date="2016-11" db="UniProtKB">
        <authorList>
            <consortium name="WormBaseParasite"/>
        </authorList>
    </citation>
    <scope>IDENTIFICATION</scope>
</reference>
<dbReference type="Proteomes" id="UP000095287">
    <property type="component" value="Unplaced"/>
</dbReference>
<name>A0A1I7ZCS0_9BILA</name>
<dbReference type="AlphaFoldDB" id="A0A1I7ZCS0"/>
<accession>A0A1I7ZCS0</accession>
<sequence>MIAYVDWSNDNFLHSSIIFYLNKNSTDRLPGMSVLLTALPSLAAKTNDMKRIKHAKQTHTVGHSTVSYPRHDM</sequence>